<dbReference type="Gene3D" id="3.40.50.11540">
    <property type="entry name" value="NADH-ubiquinone oxidoreductase 51kDa subunit"/>
    <property type="match status" value="1"/>
</dbReference>
<dbReference type="OrthoDB" id="297477at2157"/>
<accession>A0A3R7KN93</accession>
<dbReference type="InterPro" id="IPR011538">
    <property type="entry name" value="Nuo51_FMN-bd"/>
</dbReference>
<dbReference type="EMBL" id="RAPO01000001">
    <property type="protein sequence ID" value="RKD97784.1"/>
    <property type="molecule type" value="Genomic_DNA"/>
</dbReference>
<dbReference type="GO" id="GO:0016020">
    <property type="term" value="C:membrane"/>
    <property type="evidence" value="ECO:0007669"/>
    <property type="project" value="InterPro"/>
</dbReference>
<evidence type="ECO:0000256" key="3">
    <source>
        <dbReference type="ARBA" id="ARBA00022723"/>
    </source>
</evidence>
<dbReference type="InterPro" id="IPR026902">
    <property type="entry name" value="RnfC_N"/>
</dbReference>
<dbReference type="GO" id="GO:0009055">
    <property type="term" value="F:electron transfer activity"/>
    <property type="evidence" value="ECO:0007669"/>
    <property type="project" value="InterPro"/>
</dbReference>
<evidence type="ECO:0000256" key="7">
    <source>
        <dbReference type="ARBA" id="ARBA00023014"/>
    </source>
</evidence>
<gene>
    <name evidence="10" type="ORF">ATJ93_0776</name>
</gene>
<dbReference type="InterPro" id="IPR037225">
    <property type="entry name" value="Nuo51_FMN-bd_sf"/>
</dbReference>
<evidence type="ECO:0000259" key="9">
    <source>
        <dbReference type="Pfam" id="PF13375"/>
    </source>
</evidence>
<evidence type="ECO:0000313" key="11">
    <source>
        <dbReference type="Proteomes" id="UP000283805"/>
    </source>
</evidence>
<organism evidence="10 11">
    <name type="scientific">Halopiger aswanensis</name>
    <dbReference type="NCBI Taxonomy" id="148449"/>
    <lineage>
        <taxon>Archaea</taxon>
        <taxon>Methanobacteriati</taxon>
        <taxon>Methanobacteriota</taxon>
        <taxon>Stenosarchaea group</taxon>
        <taxon>Halobacteria</taxon>
        <taxon>Halobacteriales</taxon>
        <taxon>Natrialbaceae</taxon>
        <taxon>Halopiger</taxon>
    </lineage>
</organism>
<keyword evidence="4" id="KW-0677">Repeat</keyword>
<keyword evidence="7" id="KW-0411">Iron-sulfur</keyword>
<feature type="domain" description="RnfC Barrel sandwich hybrid" evidence="9">
    <location>
        <begin position="303"/>
        <end position="367"/>
    </location>
</feature>
<keyword evidence="3" id="KW-0479">Metal-binding</keyword>
<dbReference type="PANTHER" id="PTHR43034">
    <property type="entry name" value="ION-TRANSLOCATING OXIDOREDUCTASE COMPLEX SUBUNIT C"/>
    <property type="match status" value="1"/>
</dbReference>
<evidence type="ECO:0000313" key="10">
    <source>
        <dbReference type="EMBL" id="RKD97784.1"/>
    </source>
</evidence>
<dbReference type="Pfam" id="PF01512">
    <property type="entry name" value="Complex1_51K"/>
    <property type="match status" value="1"/>
</dbReference>
<evidence type="ECO:0000256" key="5">
    <source>
        <dbReference type="ARBA" id="ARBA00022982"/>
    </source>
</evidence>
<evidence type="ECO:0000256" key="6">
    <source>
        <dbReference type="ARBA" id="ARBA00023004"/>
    </source>
</evidence>
<dbReference type="Proteomes" id="UP000283805">
    <property type="component" value="Unassembled WGS sequence"/>
</dbReference>
<name>A0A3R7KN93_9EURY</name>
<keyword evidence="6" id="KW-0408">Iron</keyword>
<dbReference type="SUPFAM" id="SSF142984">
    <property type="entry name" value="Nqo1 middle domain-like"/>
    <property type="match status" value="1"/>
</dbReference>
<evidence type="ECO:0000256" key="2">
    <source>
        <dbReference type="ARBA" id="ARBA00022485"/>
    </source>
</evidence>
<reference evidence="10 11" key="1">
    <citation type="submission" date="2018-09" db="EMBL/GenBank/DDBJ databases">
        <title>Genomic Encyclopedia of Archaeal and Bacterial Type Strains, Phase II (KMG-II): from individual species to whole genera.</title>
        <authorList>
            <person name="Goeker M."/>
        </authorList>
    </citation>
    <scope>NUCLEOTIDE SEQUENCE [LARGE SCALE GENOMIC DNA]</scope>
    <source>
        <strain evidence="10 11">DSM 13151</strain>
    </source>
</reference>
<dbReference type="PANTHER" id="PTHR43034:SF2">
    <property type="entry name" value="ION-TRANSLOCATING OXIDOREDUCTASE COMPLEX SUBUNIT C"/>
    <property type="match status" value="1"/>
</dbReference>
<comment type="caution">
    <text evidence="10">The sequence shown here is derived from an EMBL/GenBank/DDBJ whole genome shotgun (WGS) entry which is preliminary data.</text>
</comment>
<keyword evidence="2" id="KW-0004">4Fe-4S</keyword>
<dbReference type="GO" id="GO:0046872">
    <property type="term" value="F:metal ion binding"/>
    <property type="evidence" value="ECO:0007669"/>
    <property type="project" value="UniProtKB-KW"/>
</dbReference>
<dbReference type="InterPro" id="IPR010208">
    <property type="entry name" value="Ion_transpt_RnfC/RsxC"/>
</dbReference>
<feature type="domain" description="NADH-ubiquinone oxidoreductase 51kDa subunit FMN-binding" evidence="8">
    <location>
        <begin position="25"/>
        <end position="181"/>
    </location>
</feature>
<dbReference type="SUPFAM" id="SSF142019">
    <property type="entry name" value="Nqo1 FMN-binding domain-like"/>
    <property type="match status" value="1"/>
</dbReference>
<keyword evidence="1" id="KW-0813">Transport</keyword>
<dbReference type="AlphaFoldDB" id="A0A3R7KN93"/>
<sequence length="371" mass="40116">MTTPRMQPTRAAEWPDIRAQGSDLIRAAGVAGAGGAGFPSYAKWTALEDVDALLVNHQESEPNYRIDKWLGKTKAETFAALFDALLEQAVDLIVVSAKWKDRDEYVRALEAETDGTVLPPEELPLDRDAESGVVFAYTENTYQYGMESVLLKTVDGTVIGNDLPTDHGWLVQNTETLYNISRALSDGDPVTRKYVHVSGDVPRDRFLAVPIGTPASELLRAADCPPELLPADAVIADGGPGWCFPVDAPLDEYGVRKHTNCLLVLDEETVAENTYGEDRIDVLEAYEWTDREIESEPTAALEPSRVRIPLATNPEPDVVDPAEPIVAVGDRVGVGDPIAKPSSDGISNPQHASIAGEVTAVSASAVEIESR</sequence>
<evidence type="ECO:0000256" key="4">
    <source>
        <dbReference type="ARBA" id="ARBA00022737"/>
    </source>
</evidence>
<dbReference type="Pfam" id="PF13375">
    <property type="entry name" value="RnfC_N"/>
    <property type="match status" value="1"/>
</dbReference>
<dbReference type="GO" id="GO:0051539">
    <property type="term" value="F:4 iron, 4 sulfur cluster binding"/>
    <property type="evidence" value="ECO:0007669"/>
    <property type="project" value="UniProtKB-KW"/>
</dbReference>
<evidence type="ECO:0000256" key="1">
    <source>
        <dbReference type="ARBA" id="ARBA00022448"/>
    </source>
</evidence>
<proteinExistence type="predicted"/>
<evidence type="ECO:0000259" key="8">
    <source>
        <dbReference type="Pfam" id="PF01512"/>
    </source>
</evidence>
<keyword evidence="5" id="KW-0249">Electron transport</keyword>
<keyword evidence="11" id="KW-1185">Reference proteome</keyword>
<protein>
    <submittedName>
        <fullName evidence="10">RnfC-like protein</fullName>
    </submittedName>
</protein>